<keyword evidence="4 10" id="KW-0489">Methyltransferase</keyword>
<sequence length="188" mass="22008">MYSWIPFALFTFLLLYFFIAEHFLDKHYHDDYVRPDILTIPFAIAIVAAYAEYLIELHKQPSIKDHDSLIYIGLIIAIIGDSIRKTGIITLGKSFTLQISVWHDKEHHLITNGIYGLVRHPGYMGWYIWTLGTQIMLCNPICFIGFGIILFFFFKDRIEFEDDTLVLFFKDEYKEYKKKVPSGIPGIK</sequence>
<name>A0A5J4UYZ7_9EUKA</name>
<evidence type="ECO:0000313" key="12">
    <source>
        <dbReference type="Proteomes" id="UP000324800"/>
    </source>
</evidence>
<dbReference type="InterPro" id="IPR007269">
    <property type="entry name" value="ICMT_MeTrfase"/>
</dbReference>
<dbReference type="PANTHER" id="PTHR12714:SF9">
    <property type="entry name" value="PROTEIN-S-ISOPRENYLCYSTEINE O-METHYLTRANSFERASE"/>
    <property type="match status" value="1"/>
</dbReference>
<dbReference type="AlphaFoldDB" id="A0A5J4UYZ7"/>
<dbReference type="OrthoDB" id="422086at2759"/>
<dbReference type="Proteomes" id="UP000324800">
    <property type="component" value="Unassembled WGS sequence"/>
</dbReference>
<protein>
    <recommendedName>
        <fullName evidence="3 10">Protein-S-isoprenylcysteine O-methyltransferase</fullName>
        <ecNumber evidence="3 10">2.1.1.100</ecNumber>
    </recommendedName>
</protein>
<evidence type="ECO:0000256" key="7">
    <source>
        <dbReference type="ARBA" id="ARBA00022692"/>
    </source>
</evidence>
<comment type="caution">
    <text evidence="10">Lacks conserved residue(s) required for the propagation of feature annotation.</text>
</comment>
<keyword evidence="10" id="KW-0256">Endoplasmic reticulum</keyword>
<feature type="transmembrane region" description="Helical" evidence="10">
    <location>
        <begin position="67"/>
        <end position="83"/>
    </location>
</feature>
<feature type="transmembrane region" description="Helical" evidence="10">
    <location>
        <begin position="126"/>
        <end position="154"/>
    </location>
</feature>
<dbReference type="GO" id="GO:0005789">
    <property type="term" value="C:endoplasmic reticulum membrane"/>
    <property type="evidence" value="ECO:0007669"/>
    <property type="project" value="UniProtKB-SubCell"/>
</dbReference>
<comment type="similarity">
    <text evidence="2 10">Belongs to the class VI-like SAM-binding methyltransferase superfamily. Isoprenylcysteine carboxyl methyltransferase family.</text>
</comment>
<dbReference type="Gene3D" id="1.20.120.1630">
    <property type="match status" value="1"/>
</dbReference>
<evidence type="ECO:0000256" key="9">
    <source>
        <dbReference type="ARBA" id="ARBA00023136"/>
    </source>
</evidence>
<evidence type="ECO:0000256" key="8">
    <source>
        <dbReference type="ARBA" id="ARBA00022989"/>
    </source>
</evidence>
<comment type="caution">
    <text evidence="11">The sequence shown here is derived from an EMBL/GenBank/DDBJ whole genome shotgun (WGS) entry which is preliminary data.</text>
</comment>
<comment type="catalytic activity">
    <reaction evidence="10">
        <text>[protein]-C-terminal S-[(2E,6E)-farnesyl]-L-cysteine + S-adenosyl-L-methionine = [protein]-C-terminal S-[(2E,6E)-farnesyl]-L-cysteine methyl ester + S-adenosyl-L-homocysteine</text>
        <dbReference type="Rhea" id="RHEA:21672"/>
        <dbReference type="Rhea" id="RHEA-COMP:12125"/>
        <dbReference type="Rhea" id="RHEA-COMP:12126"/>
        <dbReference type="ChEBI" id="CHEBI:57856"/>
        <dbReference type="ChEBI" id="CHEBI:59789"/>
        <dbReference type="ChEBI" id="CHEBI:90510"/>
        <dbReference type="ChEBI" id="CHEBI:90511"/>
        <dbReference type="EC" id="2.1.1.100"/>
    </reaction>
</comment>
<evidence type="ECO:0000256" key="10">
    <source>
        <dbReference type="RuleBase" id="RU362022"/>
    </source>
</evidence>
<feature type="transmembrane region" description="Helical" evidence="10">
    <location>
        <begin position="36"/>
        <end position="55"/>
    </location>
</feature>
<keyword evidence="5" id="KW-0808">Transferase</keyword>
<comment type="subcellular location">
    <subcellularLocation>
        <location evidence="10">Endoplasmic reticulum membrane</location>
        <topology evidence="10">Multi-pass membrane protein</topology>
    </subcellularLocation>
    <subcellularLocation>
        <location evidence="1">Membrane</location>
        <topology evidence="1">Multi-pass membrane protein</topology>
    </subcellularLocation>
</comment>
<organism evidence="11 12">
    <name type="scientific">Streblomastix strix</name>
    <dbReference type="NCBI Taxonomy" id="222440"/>
    <lineage>
        <taxon>Eukaryota</taxon>
        <taxon>Metamonada</taxon>
        <taxon>Preaxostyla</taxon>
        <taxon>Oxymonadida</taxon>
        <taxon>Streblomastigidae</taxon>
        <taxon>Streblomastix</taxon>
    </lineage>
</organism>
<dbReference type="PROSITE" id="PS51564">
    <property type="entry name" value="SAM_ICMT"/>
    <property type="match status" value="1"/>
</dbReference>
<reference evidence="11 12" key="1">
    <citation type="submission" date="2019-03" db="EMBL/GenBank/DDBJ databases">
        <title>Single cell metagenomics reveals metabolic interactions within the superorganism composed of flagellate Streblomastix strix and complex community of Bacteroidetes bacteria on its surface.</title>
        <authorList>
            <person name="Treitli S.C."/>
            <person name="Kolisko M."/>
            <person name="Husnik F."/>
            <person name="Keeling P."/>
            <person name="Hampl V."/>
        </authorList>
    </citation>
    <scope>NUCLEOTIDE SEQUENCE [LARGE SCALE GENOMIC DNA]</scope>
    <source>
        <strain evidence="11">ST1C</strain>
    </source>
</reference>
<evidence type="ECO:0000256" key="4">
    <source>
        <dbReference type="ARBA" id="ARBA00022603"/>
    </source>
</evidence>
<dbReference type="GO" id="GO:0032259">
    <property type="term" value="P:methylation"/>
    <property type="evidence" value="ECO:0007669"/>
    <property type="project" value="UniProtKB-KW"/>
</dbReference>
<evidence type="ECO:0000256" key="1">
    <source>
        <dbReference type="ARBA" id="ARBA00004141"/>
    </source>
</evidence>
<dbReference type="InterPro" id="IPR025770">
    <property type="entry name" value="PPMT_MeTrfase"/>
</dbReference>
<evidence type="ECO:0000256" key="5">
    <source>
        <dbReference type="ARBA" id="ARBA00022679"/>
    </source>
</evidence>
<dbReference type="PANTHER" id="PTHR12714">
    <property type="entry name" value="PROTEIN-S ISOPRENYLCYSTEINE O-METHYLTRANSFERASE"/>
    <property type="match status" value="1"/>
</dbReference>
<evidence type="ECO:0000256" key="3">
    <source>
        <dbReference type="ARBA" id="ARBA00012151"/>
    </source>
</evidence>
<accession>A0A5J4UYZ7</accession>
<evidence type="ECO:0000256" key="6">
    <source>
        <dbReference type="ARBA" id="ARBA00022691"/>
    </source>
</evidence>
<keyword evidence="7 10" id="KW-0812">Transmembrane</keyword>
<keyword evidence="9 10" id="KW-0472">Membrane</keyword>
<evidence type="ECO:0000256" key="2">
    <source>
        <dbReference type="ARBA" id="ARBA00009140"/>
    </source>
</evidence>
<gene>
    <name evidence="11" type="ORF">EZS28_029028</name>
</gene>
<dbReference type="GO" id="GO:0004671">
    <property type="term" value="F:protein C-terminal S-isoprenylcysteine carboxyl O-methyltransferase activity"/>
    <property type="evidence" value="ECO:0007669"/>
    <property type="project" value="UniProtKB-EC"/>
</dbReference>
<evidence type="ECO:0000313" key="11">
    <source>
        <dbReference type="EMBL" id="KAA6375444.1"/>
    </source>
</evidence>
<dbReference type="EC" id="2.1.1.100" evidence="3 10"/>
<dbReference type="EMBL" id="SNRW01011225">
    <property type="protein sequence ID" value="KAA6375444.1"/>
    <property type="molecule type" value="Genomic_DNA"/>
</dbReference>
<dbReference type="Pfam" id="PF04140">
    <property type="entry name" value="ICMT"/>
    <property type="match status" value="1"/>
</dbReference>
<keyword evidence="8 10" id="KW-1133">Transmembrane helix</keyword>
<keyword evidence="6 10" id="KW-0949">S-adenosyl-L-methionine</keyword>
<proteinExistence type="inferred from homology"/>